<comment type="caution">
    <text evidence="1">The sequence shown here is derived from an EMBL/GenBank/DDBJ whole genome shotgun (WGS) entry which is preliminary data.</text>
</comment>
<dbReference type="InterPro" id="IPR027417">
    <property type="entry name" value="P-loop_NTPase"/>
</dbReference>
<keyword evidence="2" id="KW-1185">Reference proteome</keyword>
<reference evidence="1 2" key="1">
    <citation type="submission" date="2023-07" db="EMBL/GenBank/DDBJ databases">
        <title>Sequencing the genomes of 1000 actinobacteria strains.</title>
        <authorList>
            <person name="Klenk H.-P."/>
        </authorList>
    </citation>
    <scope>NUCLEOTIDE SEQUENCE [LARGE SCALE GENOMIC DNA]</scope>
    <source>
        <strain evidence="1 2">DSM 44508</strain>
    </source>
</reference>
<name>A0ABU2BAA1_9CORY</name>
<evidence type="ECO:0000313" key="1">
    <source>
        <dbReference type="EMBL" id="MDR7355211.1"/>
    </source>
</evidence>
<proteinExistence type="predicted"/>
<evidence type="ECO:0000313" key="2">
    <source>
        <dbReference type="Proteomes" id="UP001183619"/>
    </source>
</evidence>
<dbReference type="Gene3D" id="3.40.50.300">
    <property type="entry name" value="P-loop containing nucleotide triphosphate hydrolases"/>
    <property type="match status" value="1"/>
</dbReference>
<evidence type="ECO:0008006" key="3">
    <source>
        <dbReference type="Google" id="ProtNLM"/>
    </source>
</evidence>
<dbReference type="RefSeq" id="WP_277104929.1">
    <property type="nucleotide sequence ID" value="NZ_BAAAJS010000058.1"/>
</dbReference>
<dbReference type="SUPFAM" id="SSF52540">
    <property type="entry name" value="P-loop containing nucleoside triphosphate hydrolases"/>
    <property type="match status" value="1"/>
</dbReference>
<sequence>MIYLIDGRSGAGKTTYASTLGLDVIHLDDIYPGWSGLAEASRMVARDVLDPINPGFWRWDWDNNCRKEWVALPHRTDFVIEGVGAITEENIHAAYHYSLHHAKQMRDVTQHQGTVALSPAELSAHCRLIVLELDADERKRRALRRDPDYAEYWHMWAAQEDIHMATVGELATRYPIEFLST</sequence>
<dbReference type="EMBL" id="JAVDYF010000001">
    <property type="protein sequence ID" value="MDR7355211.1"/>
    <property type="molecule type" value="Genomic_DNA"/>
</dbReference>
<accession>A0ABU2BAA1</accession>
<dbReference type="Proteomes" id="UP001183619">
    <property type="component" value="Unassembled WGS sequence"/>
</dbReference>
<organism evidence="1 2">
    <name type="scientific">Corynebacterium felinum</name>
    <dbReference type="NCBI Taxonomy" id="131318"/>
    <lineage>
        <taxon>Bacteria</taxon>
        <taxon>Bacillati</taxon>
        <taxon>Actinomycetota</taxon>
        <taxon>Actinomycetes</taxon>
        <taxon>Mycobacteriales</taxon>
        <taxon>Corynebacteriaceae</taxon>
        <taxon>Corynebacterium</taxon>
    </lineage>
</organism>
<protein>
    <recommendedName>
        <fullName evidence="3">(d)CMP kinase</fullName>
    </recommendedName>
</protein>
<gene>
    <name evidence="1" type="ORF">J2S37_001749</name>
</gene>